<dbReference type="Proteomes" id="UP001597213">
    <property type="component" value="Unassembled WGS sequence"/>
</dbReference>
<evidence type="ECO:0000256" key="7">
    <source>
        <dbReference type="ARBA" id="ARBA00023136"/>
    </source>
</evidence>
<feature type="transmembrane region" description="Helical" evidence="8">
    <location>
        <begin position="195"/>
        <end position="212"/>
    </location>
</feature>
<dbReference type="Pfam" id="PF03547">
    <property type="entry name" value="Mem_trans"/>
    <property type="match status" value="1"/>
</dbReference>
<keyword evidence="5 8" id="KW-0812">Transmembrane</keyword>
<feature type="transmembrane region" description="Helical" evidence="8">
    <location>
        <begin position="168"/>
        <end position="189"/>
    </location>
</feature>
<keyword evidence="6 8" id="KW-1133">Transmembrane helix</keyword>
<organism evidence="9 10">
    <name type="scientific">Paracoccus pacificus</name>
    <dbReference type="NCBI Taxonomy" id="1463598"/>
    <lineage>
        <taxon>Bacteria</taxon>
        <taxon>Pseudomonadati</taxon>
        <taxon>Pseudomonadota</taxon>
        <taxon>Alphaproteobacteria</taxon>
        <taxon>Rhodobacterales</taxon>
        <taxon>Paracoccaceae</taxon>
        <taxon>Paracoccus</taxon>
    </lineage>
</organism>
<accession>A0ABW4R6D5</accession>
<dbReference type="PANTHER" id="PTHR36838">
    <property type="entry name" value="AUXIN EFFLUX CARRIER FAMILY PROTEIN"/>
    <property type="match status" value="1"/>
</dbReference>
<name>A0ABW4R6D5_9RHOB</name>
<feature type="transmembrane region" description="Helical" evidence="8">
    <location>
        <begin position="6"/>
        <end position="25"/>
    </location>
</feature>
<evidence type="ECO:0000313" key="9">
    <source>
        <dbReference type="EMBL" id="MFD1881540.1"/>
    </source>
</evidence>
<evidence type="ECO:0000256" key="4">
    <source>
        <dbReference type="ARBA" id="ARBA00022475"/>
    </source>
</evidence>
<evidence type="ECO:0000256" key="1">
    <source>
        <dbReference type="ARBA" id="ARBA00004651"/>
    </source>
</evidence>
<gene>
    <name evidence="9" type="ORF">ACFSCT_07405</name>
</gene>
<feature type="transmembrane region" description="Helical" evidence="8">
    <location>
        <begin position="224"/>
        <end position="247"/>
    </location>
</feature>
<feature type="transmembrane region" description="Helical" evidence="8">
    <location>
        <begin position="64"/>
        <end position="84"/>
    </location>
</feature>
<evidence type="ECO:0000256" key="2">
    <source>
        <dbReference type="ARBA" id="ARBA00010145"/>
    </source>
</evidence>
<dbReference type="RefSeq" id="WP_379141485.1">
    <property type="nucleotide sequence ID" value="NZ_JBHUEN010000020.1"/>
</dbReference>
<evidence type="ECO:0000256" key="3">
    <source>
        <dbReference type="ARBA" id="ARBA00022448"/>
    </source>
</evidence>
<feature type="transmembrane region" description="Helical" evidence="8">
    <location>
        <begin position="37"/>
        <end position="58"/>
    </location>
</feature>
<proteinExistence type="inferred from homology"/>
<dbReference type="PANTHER" id="PTHR36838:SF4">
    <property type="entry name" value="AUXIN EFFLUX CARRIER FAMILY PROTEIN"/>
    <property type="match status" value="1"/>
</dbReference>
<keyword evidence="10" id="KW-1185">Reference proteome</keyword>
<comment type="similarity">
    <text evidence="2">Belongs to the auxin efflux carrier (TC 2.A.69) family.</text>
</comment>
<comment type="caution">
    <text evidence="9">The sequence shown here is derived from an EMBL/GenBank/DDBJ whole genome shotgun (WGS) entry which is preliminary data.</text>
</comment>
<sequence length="305" mass="32281">MHFALMILPTILVILCGHFVRRYGIVPAAQWPGIETLSFRVLFPAILIVSILHSPLQISTVGPMTIAVALAFAVTGGLIFVLHGPIRRAGLDDPGFTTLFQTALRFNGLLVLALASDITGPEGLALISVVVALTVPVINIVSIVVLARYGRGQATLRSVAAQVARNPMVQGCGIGVFLNLSGIGLPDFLLKPLEMMGQAALAVGLLAVGAGIQIRRLWARSGWMWLGIGMRLLFCPAVFLIIATAMGLSGLPLLAGLITVAMPTATAGFIIARQMGGDAELYADIMTWQTVLSALTIPIWLWALS</sequence>
<keyword evidence="7 8" id="KW-0472">Membrane</keyword>
<keyword evidence="4" id="KW-1003">Cell membrane</keyword>
<protein>
    <submittedName>
        <fullName evidence="9">AEC family transporter</fullName>
    </submittedName>
</protein>
<feature type="transmembrane region" description="Helical" evidence="8">
    <location>
        <begin position="281"/>
        <end position="303"/>
    </location>
</feature>
<feature type="transmembrane region" description="Helical" evidence="8">
    <location>
        <begin position="96"/>
        <end position="118"/>
    </location>
</feature>
<dbReference type="InterPro" id="IPR038770">
    <property type="entry name" value="Na+/solute_symporter_sf"/>
</dbReference>
<evidence type="ECO:0000256" key="8">
    <source>
        <dbReference type="SAM" id="Phobius"/>
    </source>
</evidence>
<dbReference type="InterPro" id="IPR004776">
    <property type="entry name" value="Mem_transp_PIN-like"/>
</dbReference>
<dbReference type="Gene3D" id="1.20.1530.20">
    <property type="match status" value="1"/>
</dbReference>
<evidence type="ECO:0000313" key="10">
    <source>
        <dbReference type="Proteomes" id="UP001597213"/>
    </source>
</evidence>
<feature type="transmembrane region" description="Helical" evidence="8">
    <location>
        <begin position="124"/>
        <end position="147"/>
    </location>
</feature>
<feature type="transmembrane region" description="Helical" evidence="8">
    <location>
        <begin position="253"/>
        <end position="272"/>
    </location>
</feature>
<evidence type="ECO:0000256" key="5">
    <source>
        <dbReference type="ARBA" id="ARBA00022692"/>
    </source>
</evidence>
<keyword evidence="3" id="KW-0813">Transport</keyword>
<evidence type="ECO:0000256" key="6">
    <source>
        <dbReference type="ARBA" id="ARBA00022989"/>
    </source>
</evidence>
<comment type="subcellular location">
    <subcellularLocation>
        <location evidence="1">Cell membrane</location>
        <topology evidence="1">Multi-pass membrane protein</topology>
    </subcellularLocation>
</comment>
<reference evidence="10" key="1">
    <citation type="journal article" date="2019" name="Int. J. Syst. Evol. Microbiol.">
        <title>The Global Catalogue of Microorganisms (GCM) 10K type strain sequencing project: providing services to taxonomists for standard genome sequencing and annotation.</title>
        <authorList>
            <consortium name="The Broad Institute Genomics Platform"/>
            <consortium name="The Broad Institute Genome Sequencing Center for Infectious Disease"/>
            <person name="Wu L."/>
            <person name="Ma J."/>
        </authorList>
    </citation>
    <scope>NUCLEOTIDE SEQUENCE [LARGE SCALE GENOMIC DNA]</scope>
    <source>
        <strain evidence="10">CCUG 56029</strain>
    </source>
</reference>
<dbReference type="EMBL" id="JBHUEN010000020">
    <property type="protein sequence ID" value="MFD1881540.1"/>
    <property type="molecule type" value="Genomic_DNA"/>
</dbReference>